<dbReference type="InterPro" id="IPR010982">
    <property type="entry name" value="Lambda_DNA-bd_dom_sf"/>
</dbReference>
<dbReference type="PROSITE" id="PS50943">
    <property type="entry name" value="HTH_CROC1"/>
    <property type="match status" value="1"/>
</dbReference>
<evidence type="ECO:0000256" key="1">
    <source>
        <dbReference type="ARBA" id="ARBA00023125"/>
    </source>
</evidence>
<dbReference type="SMART" id="SM00530">
    <property type="entry name" value="HTH_XRE"/>
    <property type="match status" value="1"/>
</dbReference>
<gene>
    <name evidence="3" type="ordered locus">PARA_03540</name>
</gene>
<dbReference type="PANTHER" id="PTHR46558">
    <property type="entry name" value="TRACRIPTIONAL REGULATORY PROTEIN-RELATED-RELATED"/>
    <property type="match status" value="1"/>
</dbReference>
<keyword evidence="1" id="KW-0238">DNA-binding</keyword>
<dbReference type="RefSeq" id="WP_014064274.1">
    <property type="nucleotide sequence ID" value="NC_015964.1"/>
</dbReference>
<dbReference type="Pfam" id="PF01381">
    <property type="entry name" value="HTH_3"/>
    <property type="match status" value="1"/>
</dbReference>
<organism evidence="3 4">
    <name type="scientific">Haemophilus parainfluenzae (strain T3T1)</name>
    <dbReference type="NCBI Taxonomy" id="862965"/>
    <lineage>
        <taxon>Bacteria</taxon>
        <taxon>Pseudomonadati</taxon>
        <taxon>Pseudomonadota</taxon>
        <taxon>Gammaproteobacteria</taxon>
        <taxon>Pasteurellales</taxon>
        <taxon>Pasteurellaceae</taxon>
        <taxon>Haemophilus</taxon>
    </lineage>
</organism>
<protein>
    <recommendedName>
        <fullName evidence="2">HTH cro/C1-type domain-containing protein</fullName>
    </recommendedName>
</protein>
<sequence length="100" mass="11658">MLPKALKLIRQYNKIKQKDMAFLLDISPSHLSEIESGKNTISIEILDKYSSIFEIKTSQILLFSEQLENEKPFSKAIRAFVADKILRIMEWKVSQDEKKV</sequence>
<dbReference type="GO" id="GO:0003677">
    <property type="term" value="F:DNA binding"/>
    <property type="evidence" value="ECO:0007669"/>
    <property type="project" value="UniProtKB-KW"/>
</dbReference>
<dbReference type="Proteomes" id="UP000007052">
    <property type="component" value="Chromosome"/>
</dbReference>
<name>A0AB33QG20_HAEP3</name>
<dbReference type="SUPFAM" id="SSF47413">
    <property type="entry name" value="lambda repressor-like DNA-binding domains"/>
    <property type="match status" value="1"/>
</dbReference>
<dbReference type="EMBL" id="FQ312002">
    <property type="protein sequence ID" value="CBW14461.1"/>
    <property type="molecule type" value="Genomic_DNA"/>
</dbReference>
<dbReference type="Gene3D" id="1.10.260.40">
    <property type="entry name" value="lambda repressor-like DNA-binding domains"/>
    <property type="match status" value="1"/>
</dbReference>
<evidence type="ECO:0000259" key="2">
    <source>
        <dbReference type="PROSITE" id="PS50943"/>
    </source>
</evidence>
<feature type="domain" description="HTH cro/C1-type" evidence="2">
    <location>
        <begin position="6"/>
        <end position="60"/>
    </location>
</feature>
<accession>A0AB33QG20</accession>
<evidence type="ECO:0000313" key="3">
    <source>
        <dbReference type="EMBL" id="CBW14461.1"/>
    </source>
</evidence>
<dbReference type="InterPro" id="IPR001387">
    <property type="entry name" value="Cro/C1-type_HTH"/>
</dbReference>
<dbReference type="AlphaFoldDB" id="A0AB33QG20"/>
<dbReference type="CDD" id="cd00093">
    <property type="entry name" value="HTH_XRE"/>
    <property type="match status" value="1"/>
</dbReference>
<proteinExistence type="predicted"/>
<evidence type="ECO:0000313" key="4">
    <source>
        <dbReference type="Proteomes" id="UP000007052"/>
    </source>
</evidence>
<dbReference type="PANTHER" id="PTHR46558:SF4">
    <property type="entry name" value="DNA-BIDING PHAGE PROTEIN"/>
    <property type="match status" value="1"/>
</dbReference>
<reference evidence="4" key="1">
    <citation type="submission" date="2010-07" db="EMBL/GenBank/DDBJ databases">
        <title>The genome sequence of Haemophilus parainfluenzae T3T1.</title>
        <authorList>
            <person name="Crook D."/>
            <person name="Hood D."/>
            <person name="Moxon R."/>
            <person name="Parkhill J."/>
            <person name="Aslett M."/>
            <person name="Bentley S.D."/>
        </authorList>
    </citation>
    <scope>NUCLEOTIDE SEQUENCE [LARGE SCALE GENOMIC DNA]</scope>
    <source>
        <strain evidence="4">T3T1</strain>
    </source>
</reference>
<dbReference type="KEGG" id="hpr:PARA_03540"/>